<dbReference type="InterPro" id="IPR015414">
    <property type="entry name" value="TMEM64"/>
</dbReference>
<feature type="transmembrane region" description="Helical" evidence="6">
    <location>
        <begin position="119"/>
        <end position="145"/>
    </location>
</feature>
<evidence type="ECO:0000313" key="9">
    <source>
        <dbReference type="Proteomes" id="UP000559404"/>
    </source>
</evidence>
<feature type="transmembrane region" description="Helical" evidence="6">
    <location>
        <begin position="258"/>
        <end position="275"/>
    </location>
</feature>
<dbReference type="GO" id="GO:0005886">
    <property type="term" value="C:plasma membrane"/>
    <property type="evidence" value="ECO:0007669"/>
    <property type="project" value="UniProtKB-SubCell"/>
</dbReference>
<feature type="transmembrane region" description="Helical" evidence="6">
    <location>
        <begin position="204"/>
        <end position="222"/>
    </location>
</feature>
<proteinExistence type="inferred from homology"/>
<gene>
    <name evidence="8" type="ORF">H1W37_13825</name>
</gene>
<protein>
    <recommendedName>
        <fullName evidence="6">TVP38/TMEM64 family membrane protein</fullName>
    </recommendedName>
</protein>
<evidence type="ECO:0000256" key="1">
    <source>
        <dbReference type="ARBA" id="ARBA00004651"/>
    </source>
</evidence>
<accession>A0A838XN90</accession>
<dbReference type="AlphaFoldDB" id="A0A838XN90"/>
<comment type="caution">
    <text evidence="8">The sequence shown here is derived from an EMBL/GenBank/DDBJ whole genome shotgun (WGS) entry which is preliminary data.</text>
</comment>
<feature type="transmembrane region" description="Helical" evidence="6">
    <location>
        <begin position="84"/>
        <end position="107"/>
    </location>
</feature>
<dbReference type="PANTHER" id="PTHR12677">
    <property type="entry name" value="GOLGI APPARATUS MEMBRANE PROTEIN TVP38-RELATED"/>
    <property type="match status" value="1"/>
</dbReference>
<dbReference type="RefSeq" id="WP_181760937.1">
    <property type="nucleotide sequence ID" value="NZ_BMCR01000003.1"/>
</dbReference>
<dbReference type="EMBL" id="JACEON010000013">
    <property type="protein sequence ID" value="MBA4612739.1"/>
    <property type="molecule type" value="Genomic_DNA"/>
</dbReference>
<evidence type="ECO:0000256" key="5">
    <source>
        <dbReference type="ARBA" id="ARBA00023136"/>
    </source>
</evidence>
<dbReference type="Proteomes" id="UP000559404">
    <property type="component" value="Unassembled WGS sequence"/>
</dbReference>
<keyword evidence="4 6" id="KW-1133">Transmembrane helix</keyword>
<keyword evidence="5 6" id="KW-0472">Membrane</keyword>
<evidence type="ECO:0000256" key="6">
    <source>
        <dbReference type="RuleBase" id="RU366058"/>
    </source>
</evidence>
<evidence type="ECO:0000256" key="2">
    <source>
        <dbReference type="ARBA" id="ARBA00022475"/>
    </source>
</evidence>
<reference evidence="8 9" key="1">
    <citation type="submission" date="2020-07" db="EMBL/GenBank/DDBJ databases">
        <authorList>
            <person name="Li M."/>
        </authorList>
    </citation>
    <scope>NUCLEOTIDE SEQUENCE [LARGE SCALE GENOMIC DNA]</scope>
    <source>
        <strain evidence="8 9">DSM 23284</strain>
    </source>
</reference>
<reference evidence="8 9" key="2">
    <citation type="submission" date="2020-08" db="EMBL/GenBank/DDBJ databases">
        <title>Stappia taiwanensis sp. nov., isolated from a coastal thermal spring.</title>
        <authorList>
            <person name="Kampfer P."/>
        </authorList>
    </citation>
    <scope>NUCLEOTIDE SEQUENCE [LARGE SCALE GENOMIC DNA]</scope>
    <source>
        <strain evidence="8 9">DSM 23284</strain>
    </source>
</reference>
<comment type="similarity">
    <text evidence="6">Belongs to the TVP38/TMEM64 family.</text>
</comment>
<evidence type="ECO:0000313" key="8">
    <source>
        <dbReference type="EMBL" id="MBA4612739.1"/>
    </source>
</evidence>
<dbReference type="InterPro" id="IPR032816">
    <property type="entry name" value="VTT_dom"/>
</dbReference>
<evidence type="ECO:0000259" key="7">
    <source>
        <dbReference type="Pfam" id="PF09335"/>
    </source>
</evidence>
<keyword evidence="2 6" id="KW-1003">Cell membrane</keyword>
<feature type="transmembrane region" description="Helical" evidence="6">
    <location>
        <begin position="172"/>
        <end position="197"/>
    </location>
</feature>
<evidence type="ECO:0000256" key="3">
    <source>
        <dbReference type="ARBA" id="ARBA00022692"/>
    </source>
</evidence>
<keyword evidence="9" id="KW-1185">Reference proteome</keyword>
<keyword evidence="3 6" id="KW-0812">Transmembrane</keyword>
<sequence>MDVDAQGSRVEEGAVKVDGAPGGANGSGDNGLRAGETTAPGRLRRWGPLVTLLALLGLGYLLGWHEHLTLSNLIRERFVLADFVSANMALAALIYMAIYVVAVAASFPGASLLTIIGGFLFGWLVAGSLTAVSATLGAMLIFLAARSSLGSALAAKAGPSINRLAKGFREDAFHYLLFLRLAPVFPFWLVNIAPALFDMRLKPYLIATFLGILPGTFAYAFVGAGLDSVIMAQEQANPGCAAAGTCAIELSALVTREVILAFAALGVVALVPVAVRKWRARRRAGA</sequence>
<name>A0A838XN90_9HYPH</name>
<feature type="domain" description="VTT" evidence="7">
    <location>
        <begin position="110"/>
        <end position="224"/>
    </location>
</feature>
<feature type="transmembrane region" description="Helical" evidence="6">
    <location>
        <begin position="46"/>
        <end position="64"/>
    </location>
</feature>
<evidence type="ECO:0000256" key="4">
    <source>
        <dbReference type="ARBA" id="ARBA00022989"/>
    </source>
</evidence>
<organism evidence="8 9">
    <name type="scientific">Stappia taiwanensis</name>
    <dbReference type="NCBI Taxonomy" id="992267"/>
    <lineage>
        <taxon>Bacteria</taxon>
        <taxon>Pseudomonadati</taxon>
        <taxon>Pseudomonadota</taxon>
        <taxon>Alphaproteobacteria</taxon>
        <taxon>Hyphomicrobiales</taxon>
        <taxon>Stappiaceae</taxon>
        <taxon>Stappia</taxon>
    </lineage>
</organism>
<comment type="subcellular location">
    <subcellularLocation>
        <location evidence="1 6">Cell membrane</location>
        <topology evidence="1 6">Multi-pass membrane protein</topology>
    </subcellularLocation>
</comment>
<dbReference type="PANTHER" id="PTHR12677:SF59">
    <property type="entry name" value="GOLGI APPARATUS MEMBRANE PROTEIN TVP38-RELATED"/>
    <property type="match status" value="1"/>
</dbReference>
<dbReference type="Pfam" id="PF09335">
    <property type="entry name" value="VTT_dom"/>
    <property type="match status" value="1"/>
</dbReference>